<reference evidence="2 3" key="1">
    <citation type="submission" date="2019-02" db="EMBL/GenBank/DDBJ databases">
        <title>Investigation of anaerobic lignin degradation for improved lignocellulosic biofuels.</title>
        <authorList>
            <person name="Deangelis K."/>
        </authorList>
    </citation>
    <scope>NUCLEOTIDE SEQUENCE [LARGE SCALE GENOMIC DNA]</scope>
    <source>
        <strain evidence="2 3">159R</strain>
    </source>
</reference>
<dbReference type="InterPro" id="IPR027417">
    <property type="entry name" value="P-loop_NTPase"/>
</dbReference>
<dbReference type="Pfam" id="PF03205">
    <property type="entry name" value="MobB"/>
    <property type="match status" value="1"/>
</dbReference>
<dbReference type="FunFam" id="3.40.50.300:FF:000920">
    <property type="entry name" value="Molybdopterin-guanine dinucleotide biosynthesis protein B"/>
    <property type="match status" value="1"/>
</dbReference>
<accession>A0A4R1NDD6</accession>
<keyword evidence="3" id="KW-1185">Reference proteome</keyword>
<proteinExistence type="predicted"/>
<dbReference type="Gene3D" id="3.40.50.300">
    <property type="entry name" value="P-loop containing nucleotide triphosphate hydrolases"/>
    <property type="match status" value="1"/>
</dbReference>
<dbReference type="NCBIfam" id="TIGR00176">
    <property type="entry name" value="mobB"/>
    <property type="match status" value="1"/>
</dbReference>
<evidence type="ECO:0000313" key="3">
    <source>
        <dbReference type="Proteomes" id="UP000294555"/>
    </source>
</evidence>
<dbReference type="NCBIfam" id="NF008021">
    <property type="entry name" value="PRK10751.1"/>
    <property type="match status" value="1"/>
</dbReference>
<dbReference type="CDD" id="cd03116">
    <property type="entry name" value="MobB"/>
    <property type="match status" value="1"/>
</dbReference>
<gene>
    <name evidence="2" type="ORF">EZJ58_3628</name>
</gene>
<feature type="domain" description="Molybdopterin-guanine dinucleotide biosynthesis protein B (MobB)" evidence="1">
    <location>
        <begin position="9"/>
        <end position="142"/>
    </location>
</feature>
<dbReference type="GO" id="GO:0006777">
    <property type="term" value="P:Mo-molybdopterin cofactor biosynthetic process"/>
    <property type="evidence" value="ECO:0007669"/>
    <property type="project" value="InterPro"/>
</dbReference>
<dbReference type="OrthoDB" id="9804758at2"/>
<dbReference type="InterPro" id="IPR052539">
    <property type="entry name" value="MGD_biosynthesis_adapter"/>
</dbReference>
<protein>
    <submittedName>
        <fullName evidence="2">Molybdopterin-guanine dinucleotide biosynthesis protein B</fullName>
    </submittedName>
</protein>
<comment type="caution">
    <text evidence="2">The sequence shown here is derived from an EMBL/GenBank/DDBJ whole genome shotgun (WGS) entry which is preliminary data.</text>
</comment>
<organism evidence="2 3">
    <name type="scientific">Sodalis ligni</name>
    <dbReference type="NCBI Taxonomy" id="2697027"/>
    <lineage>
        <taxon>Bacteria</taxon>
        <taxon>Pseudomonadati</taxon>
        <taxon>Pseudomonadota</taxon>
        <taxon>Gammaproteobacteria</taxon>
        <taxon>Enterobacterales</taxon>
        <taxon>Bruguierivoracaceae</taxon>
        <taxon>Sodalis</taxon>
    </lineage>
</organism>
<dbReference type="InterPro" id="IPR004435">
    <property type="entry name" value="MobB_dom"/>
</dbReference>
<dbReference type="PANTHER" id="PTHR40072">
    <property type="entry name" value="MOLYBDOPTERIN-GUANINE DINUCLEOTIDE BIOSYNTHESIS ADAPTER PROTEIN-RELATED"/>
    <property type="match status" value="1"/>
</dbReference>
<dbReference type="RefSeq" id="WP_132924145.1">
    <property type="nucleotide sequence ID" value="NZ_CP075169.1"/>
</dbReference>
<dbReference type="SUPFAM" id="SSF52540">
    <property type="entry name" value="P-loop containing nucleoside triphosphate hydrolases"/>
    <property type="match status" value="1"/>
</dbReference>
<dbReference type="GO" id="GO:0005525">
    <property type="term" value="F:GTP binding"/>
    <property type="evidence" value="ECO:0007669"/>
    <property type="project" value="InterPro"/>
</dbReference>
<dbReference type="AlphaFoldDB" id="A0A4R1NDD6"/>
<dbReference type="Proteomes" id="UP000294555">
    <property type="component" value="Unassembled WGS sequence"/>
</dbReference>
<evidence type="ECO:0000313" key="2">
    <source>
        <dbReference type="EMBL" id="TCL05442.1"/>
    </source>
</evidence>
<evidence type="ECO:0000259" key="1">
    <source>
        <dbReference type="Pfam" id="PF03205"/>
    </source>
</evidence>
<dbReference type="EMBL" id="SJOI01000001">
    <property type="protein sequence ID" value="TCL05442.1"/>
    <property type="molecule type" value="Genomic_DNA"/>
</dbReference>
<sequence>MEKSHPPLLAITAFSGTGKTTLLKQLIPLLNQVGVRVGLIKHTHHKVDVDTPGKDSYELRKAGARQTMVASDARWALMTENQDNEMPALSWLAAQMDPRLVDLILVEGFKNEPVPKIALFRSDTGKDWRPLIDEYVIAVAGDVKVDMTLPVLDINQPESIAAFISEWLVDNR</sequence>
<name>A0A4R1NDD6_9GAMM</name>
<dbReference type="PANTHER" id="PTHR40072:SF1">
    <property type="entry name" value="MOLYBDOPTERIN-GUANINE DINUCLEOTIDE BIOSYNTHESIS ADAPTER PROTEIN"/>
    <property type="match status" value="1"/>
</dbReference>